<dbReference type="GO" id="GO:0009116">
    <property type="term" value="P:nucleoside metabolic process"/>
    <property type="evidence" value="ECO:0007669"/>
    <property type="project" value="InterPro"/>
</dbReference>
<organism evidence="3 4">
    <name type="scientific">Orbilia blumenaviensis</name>
    <dbReference type="NCBI Taxonomy" id="1796055"/>
    <lineage>
        <taxon>Eukaryota</taxon>
        <taxon>Fungi</taxon>
        <taxon>Dikarya</taxon>
        <taxon>Ascomycota</taxon>
        <taxon>Pezizomycotina</taxon>
        <taxon>Orbiliomycetes</taxon>
        <taxon>Orbiliales</taxon>
        <taxon>Orbiliaceae</taxon>
        <taxon>Orbilia</taxon>
    </lineage>
</organism>
<dbReference type="InterPro" id="IPR035994">
    <property type="entry name" value="Nucleoside_phosphorylase_sf"/>
</dbReference>
<evidence type="ECO:0000259" key="2">
    <source>
        <dbReference type="Pfam" id="PF01048"/>
    </source>
</evidence>
<feature type="domain" description="Nucleoside phosphorylase" evidence="2">
    <location>
        <begin position="27"/>
        <end position="270"/>
    </location>
</feature>
<dbReference type="PANTHER" id="PTHR46082:SF6">
    <property type="entry name" value="AAA+ ATPASE DOMAIN-CONTAINING PROTEIN-RELATED"/>
    <property type="match status" value="1"/>
</dbReference>
<reference evidence="3 4" key="1">
    <citation type="submission" date="2019-10" db="EMBL/GenBank/DDBJ databases">
        <authorList>
            <person name="Palmer J.M."/>
        </authorList>
    </citation>
    <scope>NUCLEOTIDE SEQUENCE [LARGE SCALE GENOMIC DNA]</scope>
    <source>
        <strain evidence="3 4">TWF730</strain>
    </source>
</reference>
<dbReference type="CDD" id="cd09008">
    <property type="entry name" value="MTAN"/>
    <property type="match status" value="1"/>
</dbReference>
<dbReference type="PANTHER" id="PTHR46082">
    <property type="entry name" value="ATP/GTP-BINDING PROTEIN-RELATED"/>
    <property type="match status" value="1"/>
</dbReference>
<comment type="caution">
    <text evidence="3">The sequence shown here is derived from an EMBL/GenBank/DDBJ whole genome shotgun (WGS) entry which is preliminary data.</text>
</comment>
<sequence length="509" mass="56271">MPSYPQPRGSPVIDRTDCLPKDYYTVLIVCPLDVEQDAVFEHLDERHPSHPWTPWQQDLYTLGRIGNHNVVIVSLASVGTNAAAVVATAAWAMFRSLRFTLLVGIGGGIPQPEGKPAINIGDVVIGDKIRQWDFGKVLPEGGFQATGHLNKPPRAMVQAAKRASSKPIAPQIAAMIKAQPPEGIQKSLVVHRGTIASGNAVIKNKSMRDFIRNQTNALCIDMEAAGLADDHSCLTIRGISDRADPAKTDLWHRYAAAAAAAVAKFVLGMIEITEEEAARRAQEVNTTATENRPPYQSVQSPGADISSNRRPSNHTTDSYGTQQNFELGSNLGTLPYTNVYSDLTNNTQNEGCSNNNDLPEDLSKAKLIALINEKLEQSRSHVETAYKCKILRDRFNEMTKAKLTAKEAMTQAQQDKLEIPKVLLGFAQLRYAQATFNLLRMIAEDGRTEQKKDISRRLKSCRMTLDSGHRLIQGYNKQMHAETRFQGFSAMADTLRVAFASEKWVKKYT</sequence>
<dbReference type="GO" id="GO:0003824">
    <property type="term" value="F:catalytic activity"/>
    <property type="evidence" value="ECO:0007669"/>
    <property type="project" value="InterPro"/>
</dbReference>
<evidence type="ECO:0000313" key="4">
    <source>
        <dbReference type="Proteomes" id="UP001373714"/>
    </source>
</evidence>
<name>A0AAV9VGZ1_9PEZI</name>
<dbReference type="Proteomes" id="UP001373714">
    <property type="component" value="Unassembled WGS sequence"/>
</dbReference>
<keyword evidence="4" id="KW-1185">Reference proteome</keyword>
<dbReference type="Gene3D" id="3.40.50.1580">
    <property type="entry name" value="Nucleoside phosphorylase domain"/>
    <property type="match status" value="1"/>
</dbReference>
<gene>
    <name evidence="3" type="ORF">TWF730_006322</name>
</gene>
<evidence type="ECO:0000256" key="1">
    <source>
        <dbReference type="SAM" id="MobiDB-lite"/>
    </source>
</evidence>
<evidence type="ECO:0000313" key="3">
    <source>
        <dbReference type="EMBL" id="KAK6360171.1"/>
    </source>
</evidence>
<dbReference type="SUPFAM" id="SSF53167">
    <property type="entry name" value="Purine and uridine phosphorylases"/>
    <property type="match status" value="1"/>
</dbReference>
<dbReference type="InterPro" id="IPR000845">
    <property type="entry name" value="Nucleoside_phosphorylase_d"/>
</dbReference>
<dbReference type="InterPro" id="IPR053137">
    <property type="entry name" value="NLR-like"/>
</dbReference>
<proteinExistence type="predicted"/>
<accession>A0AAV9VGZ1</accession>
<feature type="compositionally biased region" description="Polar residues" evidence="1">
    <location>
        <begin position="283"/>
        <end position="324"/>
    </location>
</feature>
<dbReference type="AlphaFoldDB" id="A0AAV9VGZ1"/>
<protein>
    <recommendedName>
        <fullName evidence="2">Nucleoside phosphorylase domain-containing protein</fullName>
    </recommendedName>
</protein>
<dbReference type="Pfam" id="PF01048">
    <property type="entry name" value="PNP_UDP_1"/>
    <property type="match status" value="1"/>
</dbReference>
<feature type="region of interest" description="Disordered" evidence="1">
    <location>
        <begin position="281"/>
        <end position="324"/>
    </location>
</feature>
<dbReference type="EMBL" id="JAVHNS010000003">
    <property type="protein sequence ID" value="KAK6360171.1"/>
    <property type="molecule type" value="Genomic_DNA"/>
</dbReference>